<reference evidence="5 7" key="1">
    <citation type="submission" date="2018-06" db="EMBL/GenBank/DDBJ databases">
        <authorList>
            <consortium name="Pathogen Informatics"/>
            <person name="Doyle S."/>
        </authorList>
    </citation>
    <scope>NUCLEOTIDE SEQUENCE [LARGE SCALE GENOMIC DNA]</scope>
    <source>
        <strain evidence="5 7">NCTC10597</strain>
    </source>
</reference>
<evidence type="ECO:0000256" key="1">
    <source>
        <dbReference type="ARBA" id="ARBA00023015"/>
    </source>
</evidence>
<dbReference type="OrthoDB" id="162505at2"/>
<sequence>MDEQKPPIYIQIGEWLENQIIDGELEADEKVYSQYQLAEIFNVNPATAGKGITILFEENLLYKKRGLGMFVEASAKEKILEKRRTYFLHEKIEKLVVEAKRLNVSEQQLINMMKKLYGEG</sequence>
<dbReference type="GO" id="GO:0003700">
    <property type="term" value="F:DNA-binding transcription factor activity"/>
    <property type="evidence" value="ECO:0007669"/>
    <property type="project" value="InterPro"/>
</dbReference>
<evidence type="ECO:0000313" key="5">
    <source>
        <dbReference type="EMBL" id="STX08458.1"/>
    </source>
</evidence>
<proteinExistence type="predicted"/>
<organism evidence="5 7">
    <name type="scientific">Kurthia zopfii</name>
    <dbReference type="NCBI Taxonomy" id="1650"/>
    <lineage>
        <taxon>Bacteria</taxon>
        <taxon>Bacillati</taxon>
        <taxon>Bacillota</taxon>
        <taxon>Bacilli</taxon>
        <taxon>Bacillales</taxon>
        <taxon>Caryophanaceae</taxon>
        <taxon>Kurthia</taxon>
    </lineage>
</organism>
<dbReference type="InterPro" id="IPR000524">
    <property type="entry name" value="Tscrpt_reg_HTH_GntR"/>
</dbReference>
<dbReference type="PANTHER" id="PTHR38445">
    <property type="entry name" value="HTH-TYPE TRANSCRIPTIONAL REPRESSOR YTRA"/>
    <property type="match status" value="1"/>
</dbReference>
<evidence type="ECO:0000256" key="2">
    <source>
        <dbReference type="ARBA" id="ARBA00023125"/>
    </source>
</evidence>
<dbReference type="GO" id="GO:0003677">
    <property type="term" value="F:DNA binding"/>
    <property type="evidence" value="ECO:0007669"/>
    <property type="project" value="UniProtKB-KW"/>
</dbReference>
<feature type="domain" description="HTH gntR-type" evidence="4">
    <location>
        <begin position="6"/>
        <end position="74"/>
    </location>
</feature>
<dbReference type="InterPro" id="IPR036388">
    <property type="entry name" value="WH-like_DNA-bd_sf"/>
</dbReference>
<accession>A0A2U3AC57</accession>
<gene>
    <name evidence="5" type="primary">yvoA_1</name>
    <name evidence="6" type="ORF">DFR61_11918</name>
    <name evidence="5" type="ORF">NCTC10597_00117</name>
</gene>
<dbReference type="SUPFAM" id="SSF46785">
    <property type="entry name" value="Winged helix' DNA-binding domain"/>
    <property type="match status" value="1"/>
</dbReference>
<dbReference type="RefSeq" id="WP_109349875.1">
    <property type="nucleotide sequence ID" value="NZ_BJUE01000017.1"/>
</dbReference>
<dbReference type="Proteomes" id="UP000294641">
    <property type="component" value="Unassembled WGS sequence"/>
</dbReference>
<dbReference type="CDD" id="cd07377">
    <property type="entry name" value="WHTH_GntR"/>
    <property type="match status" value="1"/>
</dbReference>
<dbReference type="PANTHER" id="PTHR38445:SF10">
    <property type="entry name" value="GNTR-FAMILY TRANSCRIPTIONAL REGULATOR"/>
    <property type="match status" value="1"/>
</dbReference>
<keyword evidence="2" id="KW-0238">DNA-binding</keyword>
<keyword evidence="1" id="KW-0805">Transcription regulation</keyword>
<dbReference type="EMBL" id="SNZG01000019">
    <property type="protein sequence ID" value="TDR37782.1"/>
    <property type="molecule type" value="Genomic_DNA"/>
</dbReference>
<comment type="caution">
    <text evidence="5">The sequence shown here is derived from an EMBL/GenBank/DDBJ whole genome shotgun (WGS) entry which is preliminary data.</text>
</comment>
<dbReference type="Gene3D" id="1.10.10.10">
    <property type="entry name" value="Winged helix-like DNA-binding domain superfamily/Winged helix DNA-binding domain"/>
    <property type="match status" value="1"/>
</dbReference>
<dbReference type="SMART" id="SM00345">
    <property type="entry name" value="HTH_GNTR"/>
    <property type="match status" value="1"/>
</dbReference>
<evidence type="ECO:0000256" key="3">
    <source>
        <dbReference type="ARBA" id="ARBA00023163"/>
    </source>
</evidence>
<dbReference type="PROSITE" id="PS50949">
    <property type="entry name" value="HTH_GNTR"/>
    <property type="match status" value="1"/>
</dbReference>
<keyword evidence="3" id="KW-0804">Transcription</keyword>
<dbReference type="AlphaFoldDB" id="A0A2U3AC57"/>
<evidence type="ECO:0000313" key="8">
    <source>
        <dbReference type="Proteomes" id="UP000294641"/>
    </source>
</evidence>
<evidence type="ECO:0000259" key="4">
    <source>
        <dbReference type="PROSITE" id="PS50949"/>
    </source>
</evidence>
<reference evidence="6 8" key="2">
    <citation type="submission" date="2019-03" db="EMBL/GenBank/DDBJ databases">
        <title>Genomic Encyclopedia of Type Strains, Phase IV (KMG-IV): sequencing the most valuable type-strain genomes for metagenomic binning, comparative biology and taxonomic classification.</title>
        <authorList>
            <person name="Goeker M."/>
        </authorList>
    </citation>
    <scope>NUCLEOTIDE SEQUENCE [LARGE SCALE GENOMIC DNA]</scope>
    <source>
        <strain evidence="6 8">DSM 20580</strain>
    </source>
</reference>
<dbReference type="InterPro" id="IPR036390">
    <property type="entry name" value="WH_DNA-bd_sf"/>
</dbReference>
<dbReference type="Proteomes" id="UP000254330">
    <property type="component" value="Unassembled WGS sequence"/>
</dbReference>
<dbReference type="Pfam" id="PF00392">
    <property type="entry name" value="GntR"/>
    <property type="match status" value="1"/>
</dbReference>
<evidence type="ECO:0000313" key="6">
    <source>
        <dbReference type="EMBL" id="TDR37782.1"/>
    </source>
</evidence>
<dbReference type="EMBL" id="UGNP01000001">
    <property type="protein sequence ID" value="STX08458.1"/>
    <property type="molecule type" value="Genomic_DNA"/>
</dbReference>
<protein>
    <submittedName>
        <fullName evidence="6">GntR family transcriptional regulator</fullName>
    </submittedName>
    <submittedName>
        <fullName evidence="5">HTH-type transcriptional repressor yvoA</fullName>
    </submittedName>
</protein>
<evidence type="ECO:0000313" key="7">
    <source>
        <dbReference type="Proteomes" id="UP000254330"/>
    </source>
</evidence>
<keyword evidence="8" id="KW-1185">Reference proteome</keyword>
<name>A0A2U3AC57_9BACL</name>